<sequence length="138" mass="14913">MVLEILTSRLASWPEPLLIFRSAEFNTALSLSLALLLTIYGFAVTQSAPVVNRVNVGIQNLPESLHGFTIVLLADIHVGPTVGRKRVEEIVAKTNALQPDMVAIAGDLVDGFLPNLAPRVMPLVNLKSKYGTYFATGL</sequence>
<evidence type="ECO:0000313" key="2">
    <source>
        <dbReference type="EMBL" id="VDK42521.1"/>
    </source>
</evidence>
<name>A0A183D5V9_9BILA</name>
<dbReference type="PANTHER" id="PTHR31302:SF0">
    <property type="entry name" value="TRANSMEMBRANE PROTEIN WITH METALLOPHOSPHOESTERASE DOMAIN"/>
    <property type="match status" value="1"/>
</dbReference>
<proteinExistence type="predicted"/>
<protein>
    <submittedName>
        <fullName evidence="4">Metallophos domain-containing protein</fullName>
    </submittedName>
</protein>
<reference evidence="4" key="1">
    <citation type="submission" date="2016-06" db="UniProtKB">
        <authorList>
            <consortium name="WormBaseParasite"/>
        </authorList>
    </citation>
    <scope>IDENTIFICATION</scope>
</reference>
<dbReference type="SUPFAM" id="SSF56300">
    <property type="entry name" value="Metallo-dependent phosphatases"/>
    <property type="match status" value="1"/>
</dbReference>
<dbReference type="InterPro" id="IPR051158">
    <property type="entry name" value="Metallophosphoesterase_sf"/>
</dbReference>
<evidence type="ECO:0000313" key="4">
    <source>
        <dbReference type="WBParaSite" id="GPUH_0000410701-mRNA-1"/>
    </source>
</evidence>
<dbReference type="InterPro" id="IPR004843">
    <property type="entry name" value="Calcineurin-like_PHP"/>
</dbReference>
<dbReference type="WBParaSite" id="GPUH_0000410701-mRNA-1">
    <property type="protein sequence ID" value="GPUH_0000410701-mRNA-1"/>
    <property type="gene ID" value="GPUH_0000410701"/>
</dbReference>
<gene>
    <name evidence="2" type="ORF">GPUH_LOCUS4099</name>
</gene>
<dbReference type="GO" id="GO:0016787">
    <property type="term" value="F:hydrolase activity"/>
    <property type="evidence" value="ECO:0007669"/>
    <property type="project" value="InterPro"/>
</dbReference>
<evidence type="ECO:0000313" key="3">
    <source>
        <dbReference type="Proteomes" id="UP000271098"/>
    </source>
</evidence>
<reference evidence="2 3" key="2">
    <citation type="submission" date="2018-11" db="EMBL/GenBank/DDBJ databases">
        <authorList>
            <consortium name="Pathogen Informatics"/>
        </authorList>
    </citation>
    <scope>NUCLEOTIDE SEQUENCE [LARGE SCALE GENOMIC DNA]</scope>
</reference>
<dbReference type="InterPro" id="IPR029052">
    <property type="entry name" value="Metallo-depent_PP-like"/>
</dbReference>
<dbReference type="EMBL" id="UYRT01007470">
    <property type="protein sequence ID" value="VDK42521.1"/>
    <property type="molecule type" value="Genomic_DNA"/>
</dbReference>
<dbReference type="OrthoDB" id="783096at2759"/>
<dbReference type="PANTHER" id="PTHR31302">
    <property type="entry name" value="TRANSMEMBRANE PROTEIN WITH METALLOPHOSPHOESTERASE DOMAIN-RELATED"/>
    <property type="match status" value="1"/>
</dbReference>
<dbReference type="AlphaFoldDB" id="A0A183D5V9"/>
<dbReference type="Proteomes" id="UP000271098">
    <property type="component" value="Unassembled WGS sequence"/>
</dbReference>
<accession>A0A183D5V9</accession>
<evidence type="ECO:0000259" key="1">
    <source>
        <dbReference type="Pfam" id="PF00149"/>
    </source>
</evidence>
<feature type="domain" description="Calcineurin-like phosphoesterase" evidence="1">
    <location>
        <begin position="69"/>
        <end position="133"/>
    </location>
</feature>
<dbReference type="Gene3D" id="3.60.21.10">
    <property type="match status" value="1"/>
</dbReference>
<dbReference type="Pfam" id="PF00149">
    <property type="entry name" value="Metallophos"/>
    <property type="match status" value="1"/>
</dbReference>
<organism evidence="4">
    <name type="scientific">Gongylonema pulchrum</name>
    <dbReference type="NCBI Taxonomy" id="637853"/>
    <lineage>
        <taxon>Eukaryota</taxon>
        <taxon>Metazoa</taxon>
        <taxon>Ecdysozoa</taxon>
        <taxon>Nematoda</taxon>
        <taxon>Chromadorea</taxon>
        <taxon>Rhabditida</taxon>
        <taxon>Spirurina</taxon>
        <taxon>Spiruromorpha</taxon>
        <taxon>Spiruroidea</taxon>
        <taxon>Gongylonematidae</taxon>
        <taxon>Gongylonema</taxon>
    </lineage>
</organism>
<keyword evidence="3" id="KW-1185">Reference proteome</keyword>